<keyword evidence="3" id="KW-1185">Reference proteome</keyword>
<evidence type="ECO:0008006" key="4">
    <source>
        <dbReference type="Google" id="ProtNLM"/>
    </source>
</evidence>
<feature type="signal peptide" evidence="1">
    <location>
        <begin position="1"/>
        <end position="26"/>
    </location>
</feature>
<gene>
    <name evidence="2" type="ORF">SO3561_09128</name>
</gene>
<protein>
    <recommendedName>
        <fullName evidence="4">Chitin-binding type-2 domain-containing protein</fullName>
    </recommendedName>
</protein>
<sequence>MRIRSIVTALLLAGAAAIPLSGISAAATSTSDGYPGYGCRDGAMWAAGQGFYTCVNGQFVYRECGPGTHAEQQGADYVICNYD</sequence>
<evidence type="ECO:0000256" key="1">
    <source>
        <dbReference type="SAM" id="SignalP"/>
    </source>
</evidence>
<accession>A0A250VTJ3</accession>
<evidence type="ECO:0000313" key="3">
    <source>
        <dbReference type="Proteomes" id="UP000217446"/>
    </source>
</evidence>
<dbReference type="EMBL" id="BDQI01000037">
    <property type="protein sequence ID" value="GAX57558.1"/>
    <property type="molecule type" value="Genomic_DNA"/>
</dbReference>
<dbReference type="Proteomes" id="UP000217446">
    <property type="component" value="Unassembled WGS sequence"/>
</dbReference>
<proteinExistence type="predicted"/>
<evidence type="ECO:0000313" key="2">
    <source>
        <dbReference type="EMBL" id="GAX57558.1"/>
    </source>
</evidence>
<feature type="chain" id="PRO_5039309148" description="Chitin-binding type-2 domain-containing protein" evidence="1">
    <location>
        <begin position="27"/>
        <end position="83"/>
    </location>
</feature>
<comment type="caution">
    <text evidence="2">The sequence shown here is derived from an EMBL/GenBank/DDBJ whole genome shotgun (WGS) entry which is preliminary data.</text>
</comment>
<organism evidence="2 3">
    <name type="scientific">Streptomyces olivochromogenes</name>
    <dbReference type="NCBI Taxonomy" id="1963"/>
    <lineage>
        <taxon>Bacteria</taxon>
        <taxon>Bacillati</taxon>
        <taxon>Actinomycetota</taxon>
        <taxon>Actinomycetes</taxon>
        <taxon>Kitasatosporales</taxon>
        <taxon>Streptomycetaceae</taxon>
        <taxon>Streptomyces</taxon>
    </lineage>
</organism>
<name>A0A250VTJ3_STROL</name>
<dbReference type="AlphaFoldDB" id="A0A250VTJ3"/>
<reference evidence="3" key="1">
    <citation type="submission" date="2017-05" db="EMBL/GenBank/DDBJ databases">
        <title>Streptomyces olivochromogenes NBRC 3561 whole genome shotgun sequence.</title>
        <authorList>
            <person name="Dohra H."/>
            <person name="Kodani S."/>
        </authorList>
    </citation>
    <scope>NUCLEOTIDE SEQUENCE [LARGE SCALE GENOMIC DNA]</scope>
    <source>
        <strain evidence="3">NBRC 3561</strain>
    </source>
</reference>
<keyword evidence="1" id="KW-0732">Signal</keyword>